<evidence type="ECO:0000313" key="1">
    <source>
        <dbReference type="EMBL" id="UQN16046.1"/>
    </source>
</evidence>
<gene>
    <name evidence="1" type="ORF">M3M28_06285</name>
</gene>
<sequence length="107" mass="11681">MVNQVGVLQGVGVGEGAAAGDSLLPSLERTRSAQFPLLFVVFADLVAVPAECNRLSCGERFVLAQAHGFLRQAGRLLLHEFEAVKLMKRGARLPEEPNRTDREHTNE</sequence>
<proteinExistence type="predicted"/>
<name>A0ABY4N333_9MICO</name>
<accession>A0ABY4N333</accession>
<organism evidence="1">
    <name type="scientific">Gulosibacter sediminis</name>
    <dbReference type="NCBI Taxonomy" id="1729695"/>
    <lineage>
        <taxon>Bacteria</taxon>
        <taxon>Bacillati</taxon>
        <taxon>Actinomycetota</taxon>
        <taxon>Actinomycetes</taxon>
        <taxon>Micrococcales</taxon>
        <taxon>Microbacteriaceae</taxon>
        <taxon>Gulosibacter</taxon>
    </lineage>
</organism>
<reference evidence="1" key="1">
    <citation type="submission" date="2022-05" db="EMBL/GenBank/DDBJ databases">
        <title>Complete genome sequence of toluene-degrading Gulosibacter sediminis strain ACHW.36C.</title>
        <authorList>
            <person name="Wai A.C."/>
            <person name="Lai G.K."/>
            <person name="Griffin S.D."/>
            <person name="Leung F.C."/>
        </authorList>
    </citation>
    <scope>NUCLEOTIDE SEQUENCE [LARGE SCALE GENOMIC DNA]</scope>
    <source>
        <strain evidence="1">ACHW.36C</strain>
    </source>
</reference>
<dbReference type="EMBL" id="CP097160">
    <property type="protein sequence ID" value="UQN16046.1"/>
    <property type="molecule type" value="Genomic_DNA"/>
</dbReference>
<protein>
    <submittedName>
        <fullName evidence="1">Uncharacterized protein</fullName>
    </submittedName>
</protein>